<dbReference type="GO" id="GO:0097510">
    <property type="term" value="P:base-excision repair, AP site formation via deaminated base removal"/>
    <property type="evidence" value="ECO:0007669"/>
    <property type="project" value="TreeGrafter"/>
</dbReference>
<dbReference type="InterPro" id="IPR005122">
    <property type="entry name" value="Uracil-DNA_glycosylase-like"/>
</dbReference>
<comment type="function">
    <text evidence="2 10">Excises uracil residues from the DNA which can arise as a result of misincorporation of dUMP residues by DNA polymerase or due to deamination of cytosine.</text>
</comment>
<dbReference type="HAMAP" id="MF_00148">
    <property type="entry name" value="UDG"/>
    <property type="match status" value="1"/>
</dbReference>
<keyword evidence="7 10" id="KW-0227">DNA damage</keyword>
<dbReference type="Pfam" id="PF03167">
    <property type="entry name" value="UDG"/>
    <property type="match status" value="1"/>
</dbReference>
<comment type="subcellular location">
    <subcellularLocation>
        <location evidence="3 10">Cytoplasm</location>
    </subcellularLocation>
</comment>
<evidence type="ECO:0000313" key="15">
    <source>
        <dbReference type="Proteomes" id="UP000676885"/>
    </source>
</evidence>
<evidence type="ECO:0000256" key="11">
    <source>
        <dbReference type="PROSITE-ProRule" id="PRU10072"/>
    </source>
</evidence>
<evidence type="ECO:0000256" key="5">
    <source>
        <dbReference type="ARBA" id="ARBA00012030"/>
    </source>
</evidence>
<sequence length="261" mass="27948">MSSNEPTLFTLPDAPAPDPSRTEPFPFAAPAPLAGVMAADWAQALAPAAPELHRIAAGLEAERREGHQVLPAPGNILRAFARPLADVKVLLIGQDPYPTPGHAVGLSFAVDRDVRPLPRSLNNIYKELAADLGIAPSPHGDLSAWADQGVLLMNRVLTVRASSAGSHRRRGWEQITELAVRAVVGRRRPDGSPAPLVAVLWGNDARSVVPLLDGAARIESAHPSPLSASRGFFGSRPFSRTNELLRQQGAEPVDWRLDAIR</sequence>
<name>A0A975M678_9MICC</name>
<dbReference type="SUPFAM" id="SSF52141">
    <property type="entry name" value="Uracil-DNA glycosylase-like"/>
    <property type="match status" value="1"/>
</dbReference>
<evidence type="ECO:0000256" key="12">
    <source>
        <dbReference type="SAM" id="MobiDB-lite"/>
    </source>
</evidence>
<dbReference type="EMBL" id="CP076022">
    <property type="protein sequence ID" value="QWC10590.1"/>
    <property type="molecule type" value="Genomic_DNA"/>
</dbReference>
<protein>
    <recommendedName>
        <fullName evidence="5 10">Uracil-DNA glycosylase</fullName>
        <shortName evidence="10">UDG</shortName>
        <ecNumber evidence="5 10">3.2.2.27</ecNumber>
    </recommendedName>
</protein>
<dbReference type="InterPro" id="IPR018085">
    <property type="entry name" value="Ura-DNA_Glyclase_AS"/>
</dbReference>
<evidence type="ECO:0000259" key="13">
    <source>
        <dbReference type="SMART" id="SM00986"/>
    </source>
</evidence>
<dbReference type="FunFam" id="3.40.470.10:FF:000006">
    <property type="entry name" value="Uracil-DNA glycosylase"/>
    <property type="match status" value="1"/>
</dbReference>
<dbReference type="InterPro" id="IPR036895">
    <property type="entry name" value="Uracil-DNA_glycosylase-like_sf"/>
</dbReference>
<evidence type="ECO:0000256" key="1">
    <source>
        <dbReference type="ARBA" id="ARBA00001400"/>
    </source>
</evidence>
<dbReference type="SMART" id="SM00987">
    <property type="entry name" value="UreE_C"/>
    <property type="match status" value="1"/>
</dbReference>
<dbReference type="Proteomes" id="UP000676885">
    <property type="component" value="Chromosome"/>
</dbReference>
<evidence type="ECO:0000256" key="10">
    <source>
        <dbReference type="HAMAP-Rule" id="MF_00148"/>
    </source>
</evidence>
<dbReference type="SMART" id="SM00986">
    <property type="entry name" value="UDG"/>
    <property type="match status" value="1"/>
</dbReference>
<feature type="region of interest" description="Disordered" evidence="12">
    <location>
        <begin position="1"/>
        <end position="27"/>
    </location>
</feature>
<dbReference type="GO" id="GO:0005737">
    <property type="term" value="C:cytoplasm"/>
    <property type="evidence" value="ECO:0007669"/>
    <property type="project" value="UniProtKB-SubCell"/>
</dbReference>
<feature type="domain" description="Uracil-DNA glycosylase-like" evidence="13">
    <location>
        <begin position="80"/>
        <end position="245"/>
    </location>
</feature>
<dbReference type="NCBIfam" id="NF003592">
    <property type="entry name" value="PRK05254.1-5"/>
    <property type="match status" value="1"/>
</dbReference>
<evidence type="ECO:0000256" key="2">
    <source>
        <dbReference type="ARBA" id="ARBA00002631"/>
    </source>
</evidence>
<dbReference type="Gene3D" id="3.40.470.10">
    <property type="entry name" value="Uracil-DNA glycosylase-like domain"/>
    <property type="match status" value="1"/>
</dbReference>
<evidence type="ECO:0000256" key="3">
    <source>
        <dbReference type="ARBA" id="ARBA00004496"/>
    </source>
</evidence>
<feature type="active site" description="Proton acceptor" evidence="10 11">
    <location>
        <position position="95"/>
    </location>
</feature>
<evidence type="ECO:0000256" key="4">
    <source>
        <dbReference type="ARBA" id="ARBA00008184"/>
    </source>
</evidence>
<evidence type="ECO:0000256" key="9">
    <source>
        <dbReference type="ARBA" id="ARBA00023204"/>
    </source>
</evidence>
<keyword evidence="9 10" id="KW-0234">DNA repair</keyword>
<evidence type="ECO:0000256" key="7">
    <source>
        <dbReference type="ARBA" id="ARBA00022763"/>
    </source>
</evidence>
<dbReference type="KEGG" id="ajg:KKR91_02810"/>
<dbReference type="EC" id="3.2.2.27" evidence="5 10"/>
<dbReference type="PANTHER" id="PTHR11264:SF0">
    <property type="entry name" value="URACIL-DNA GLYCOSYLASE"/>
    <property type="match status" value="1"/>
</dbReference>
<dbReference type="NCBIfam" id="NF003588">
    <property type="entry name" value="PRK05254.1-1"/>
    <property type="match status" value="1"/>
</dbReference>
<dbReference type="RefSeq" id="WP_210231727.1">
    <property type="nucleotide sequence ID" value="NZ_CP076022.1"/>
</dbReference>
<keyword evidence="15" id="KW-1185">Reference proteome</keyword>
<dbReference type="GO" id="GO:0004844">
    <property type="term" value="F:uracil DNA N-glycosylase activity"/>
    <property type="evidence" value="ECO:0007669"/>
    <property type="project" value="UniProtKB-UniRule"/>
</dbReference>
<comment type="catalytic activity">
    <reaction evidence="1 10">
        <text>Hydrolyzes single-stranded DNA or mismatched double-stranded DNA and polynucleotides, releasing free uracil.</text>
        <dbReference type="EC" id="3.2.2.27"/>
    </reaction>
</comment>
<dbReference type="PANTHER" id="PTHR11264">
    <property type="entry name" value="URACIL-DNA GLYCOSYLASE"/>
    <property type="match status" value="1"/>
</dbReference>
<evidence type="ECO:0000256" key="8">
    <source>
        <dbReference type="ARBA" id="ARBA00022801"/>
    </source>
</evidence>
<evidence type="ECO:0000256" key="6">
    <source>
        <dbReference type="ARBA" id="ARBA00022490"/>
    </source>
</evidence>
<reference evidence="14 15" key="1">
    <citation type="submission" date="2021-05" db="EMBL/GenBank/DDBJ databases">
        <title>Novel species in genus Arthrobacter.</title>
        <authorList>
            <person name="Zhang G."/>
        </authorList>
    </citation>
    <scope>NUCLEOTIDE SEQUENCE [LARGE SCALE GENOMIC DNA]</scope>
    <source>
        <strain evidence="15">zg-ZUI227</strain>
    </source>
</reference>
<accession>A0A975M678</accession>
<keyword evidence="6 10" id="KW-0963">Cytoplasm</keyword>
<keyword evidence="8 10" id="KW-0378">Hydrolase</keyword>
<dbReference type="CDD" id="cd10027">
    <property type="entry name" value="UDG-F1-like"/>
    <property type="match status" value="1"/>
</dbReference>
<gene>
    <name evidence="10" type="primary">ung</name>
    <name evidence="14" type="ORF">KKR91_02810</name>
</gene>
<dbReference type="PROSITE" id="PS00130">
    <property type="entry name" value="U_DNA_GLYCOSYLASE"/>
    <property type="match status" value="1"/>
</dbReference>
<organism evidence="14 15">
    <name type="scientific">Arthrobacter jiangjiafuii</name>
    <dbReference type="NCBI Taxonomy" id="2817475"/>
    <lineage>
        <taxon>Bacteria</taxon>
        <taxon>Bacillati</taxon>
        <taxon>Actinomycetota</taxon>
        <taxon>Actinomycetes</taxon>
        <taxon>Micrococcales</taxon>
        <taxon>Micrococcaceae</taxon>
        <taxon>Arthrobacter</taxon>
    </lineage>
</organism>
<dbReference type="InterPro" id="IPR002043">
    <property type="entry name" value="UDG_fam1"/>
</dbReference>
<keyword evidence="14" id="KW-0326">Glycosidase</keyword>
<evidence type="ECO:0000313" key="14">
    <source>
        <dbReference type="EMBL" id="QWC10590.1"/>
    </source>
</evidence>
<dbReference type="AlphaFoldDB" id="A0A975M678"/>
<proteinExistence type="inferred from homology"/>
<comment type="similarity">
    <text evidence="4 10">Belongs to the uracil-DNA glycosylase (UDG) superfamily. UNG family.</text>
</comment>